<gene>
    <name evidence="6" type="ORF">Aco03nite_092140</name>
</gene>
<keyword evidence="3" id="KW-0804">Transcription</keyword>
<dbReference type="Pfam" id="PF00440">
    <property type="entry name" value="TetR_N"/>
    <property type="match status" value="1"/>
</dbReference>
<dbReference type="SUPFAM" id="SSF46689">
    <property type="entry name" value="Homeodomain-like"/>
    <property type="match status" value="1"/>
</dbReference>
<name>A0ABQ3XQX5_9ACTN</name>
<keyword evidence="1" id="KW-0805">Transcription regulation</keyword>
<evidence type="ECO:0000256" key="2">
    <source>
        <dbReference type="ARBA" id="ARBA00023125"/>
    </source>
</evidence>
<dbReference type="InterPro" id="IPR001647">
    <property type="entry name" value="HTH_TetR"/>
</dbReference>
<keyword evidence="2 4" id="KW-0238">DNA-binding</keyword>
<evidence type="ECO:0000256" key="1">
    <source>
        <dbReference type="ARBA" id="ARBA00023015"/>
    </source>
</evidence>
<dbReference type="PANTHER" id="PTHR30055:SF234">
    <property type="entry name" value="HTH-TYPE TRANSCRIPTIONAL REGULATOR BETI"/>
    <property type="match status" value="1"/>
</dbReference>
<comment type="caution">
    <text evidence="4">Lacks conserved residue(s) required for the propagation of feature annotation.</text>
</comment>
<dbReference type="PROSITE" id="PS50977">
    <property type="entry name" value="HTH_TETR_2"/>
    <property type="match status" value="1"/>
</dbReference>
<evidence type="ECO:0000256" key="4">
    <source>
        <dbReference type="PROSITE-ProRule" id="PRU00335"/>
    </source>
</evidence>
<evidence type="ECO:0000259" key="5">
    <source>
        <dbReference type="PROSITE" id="PS50977"/>
    </source>
</evidence>
<dbReference type="Proteomes" id="UP000612282">
    <property type="component" value="Unassembled WGS sequence"/>
</dbReference>
<dbReference type="EMBL" id="BOMG01000114">
    <property type="protein sequence ID" value="GID60810.1"/>
    <property type="molecule type" value="Genomic_DNA"/>
</dbReference>
<dbReference type="PANTHER" id="PTHR30055">
    <property type="entry name" value="HTH-TYPE TRANSCRIPTIONAL REGULATOR RUTR"/>
    <property type="match status" value="1"/>
</dbReference>
<evidence type="ECO:0000256" key="3">
    <source>
        <dbReference type="ARBA" id="ARBA00023163"/>
    </source>
</evidence>
<reference evidence="6 7" key="1">
    <citation type="submission" date="2021-01" db="EMBL/GenBank/DDBJ databases">
        <title>Whole genome shotgun sequence of Actinoplanes couchii NBRC 106145.</title>
        <authorList>
            <person name="Komaki H."/>
            <person name="Tamura T."/>
        </authorList>
    </citation>
    <scope>NUCLEOTIDE SEQUENCE [LARGE SCALE GENOMIC DNA]</scope>
    <source>
        <strain evidence="6 7">NBRC 106145</strain>
    </source>
</reference>
<protein>
    <submittedName>
        <fullName evidence="6">TetR family transcriptional regulator</fullName>
    </submittedName>
</protein>
<dbReference type="InterPro" id="IPR009057">
    <property type="entry name" value="Homeodomain-like_sf"/>
</dbReference>
<organism evidence="6 7">
    <name type="scientific">Actinoplanes couchii</name>
    <dbReference type="NCBI Taxonomy" id="403638"/>
    <lineage>
        <taxon>Bacteria</taxon>
        <taxon>Bacillati</taxon>
        <taxon>Actinomycetota</taxon>
        <taxon>Actinomycetes</taxon>
        <taxon>Micromonosporales</taxon>
        <taxon>Micromonosporaceae</taxon>
        <taxon>Actinoplanes</taxon>
    </lineage>
</organism>
<accession>A0ABQ3XQX5</accession>
<comment type="caution">
    <text evidence="6">The sequence shown here is derived from an EMBL/GenBank/DDBJ whole genome shotgun (WGS) entry which is preliminary data.</text>
</comment>
<keyword evidence="7" id="KW-1185">Reference proteome</keyword>
<evidence type="ECO:0000313" key="6">
    <source>
        <dbReference type="EMBL" id="GID60810.1"/>
    </source>
</evidence>
<sequence length="216" mass="24254">MKYARKARAEQVESTRERILDTAERLFGEHGVFSVSNRQISEAAGQGNNAAVGYHFGSKNDLVRAIVQRHAEPMTAIRQQLLATIGASADVRDWVVCVVRPITEHLASLGNPSWYARFAAQLIADPNLRDLTEAEVGELPTLQAVFRGLDRVLPEMSPEVRRERDDMAHTLILHFCARRERLLPLGADVRPIWKTTETSLIDALEGLYRAPVTRNF</sequence>
<proteinExistence type="predicted"/>
<evidence type="ECO:0000313" key="7">
    <source>
        <dbReference type="Proteomes" id="UP000612282"/>
    </source>
</evidence>
<feature type="domain" description="HTH tetR-type" evidence="5">
    <location>
        <begin position="13"/>
        <end position="74"/>
    </location>
</feature>
<dbReference type="Gene3D" id="1.10.357.10">
    <property type="entry name" value="Tetracycline Repressor, domain 2"/>
    <property type="match status" value="1"/>
</dbReference>
<dbReference type="InterPro" id="IPR050109">
    <property type="entry name" value="HTH-type_TetR-like_transc_reg"/>
</dbReference>
<dbReference type="RefSeq" id="WP_203808162.1">
    <property type="nucleotide sequence ID" value="NZ_BAAAQE010000111.1"/>
</dbReference>